<evidence type="ECO:0000256" key="13">
    <source>
        <dbReference type="ARBA" id="ARBA00023136"/>
    </source>
</evidence>
<feature type="domain" description="Wall-associated receptor kinase galacturonan-binding" evidence="16">
    <location>
        <begin position="27"/>
        <end position="94"/>
    </location>
</feature>
<keyword evidence="9" id="KW-0863">Zinc-finger</keyword>
<comment type="pathway">
    <text evidence="3">Protein modification; protein ubiquitination.</text>
</comment>
<keyword evidence="5" id="KW-0808">Transferase</keyword>
<evidence type="ECO:0000256" key="8">
    <source>
        <dbReference type="ARBA" id="ARBA00022729"/>
    </source>
</evidence>
<evidence type="ECO:0000256" key="1">
    <source>
        <dbReference type="ARBA" id="ARBA00000900"/>
    </source>
</evidence>
<evidence type="ECO:0000313" key="18">
    <source>
        <dbReference type="Proteomes" id="UP001202328"/>
    </source>
</evidence>
<comment type="caution">
    <text evidence="17">The sequence shown here is derived from an EMBL/GenBank/DDBJ whole genome shotgun (WGS) entry which is preliminary data.</text>
</comment>
<dbReference type="AlphaFoldDB" id="A0AAD4SMX6"/>
<keyword evidence="11" id="KW-0862">Zinc</keyword>
<comment type="catalytic activity">
    <reaction evidence="1">
        <text>S-ubiquitinyl-[E2 ubiquitin-conjugating enzyme]-L-cysteine + [acceptor protein]-L-lysine = [E2 ubiquitin-conjugating enzyme]-L-cysteine + N(6)-ubiquitinyl-[acceptor protein]-L-lysine.</text>
        <dbReference type="EC" id="2.3.2.27"/>
    </reaction>
</comment>
<dbReference type="EMBL" id="JAJJMB010009159">
    <property type="protein sequence ID" value="KAI3915399.1"/>
    <property type="molecule type" value="Genomic_DNA"/>
</dbReference>
<evidence type="ECO:0000256" key="4">
    <source>
        <dbReference type="ARBA" id="ARBA00012483"/>
    </source>
</evidence>
<feature type="signal peptide" evidence="15">
    <location>
        <begin position="1"/>
        <end position="23"/>
    </location>
</feature>
<keyword evidence="7" id="KW-0479">Metal-binding</keyword>
<protein>
    <recommendedName>
        <fullName evidence="4">RING-type E3 ubiquitin transferase</fullName>
        <ecNumber evidence="4">2.3.2.27</ecNumber>
    </recommendedName>
</protein>
<dbReference type="GO" id="GO:0008270">
    <property type="term" value="F:zinc ion binding"/>
    <property type="evidence" value="ECO:0007669"/>
    <property type="project" value="UniProtKB-KW"/>
</dbReference>
<evidence type="ECO:0000259" key="16">
    <source>
        <dbReference type="Pfam" id="PF13947"/>
    </source>
</evidence>
<dbReference type="Pfam" id="PF13947">
    <property type="entry name" value="GUB_WAK_bind"/>
    <property type="match status" value="1"/>
</dbReference>
<dbReference type="GO" id="GO:0030247">
    <property type="term" value="F:polysaccharide binding"/>
    <property type="evidence" value="ECO:0007669"/>
    <property type="project" value="InterPro"/>
</dbReference>
<proteinExistence type="inferred from homology"/>
<evidence type="ECO:0000256" key="11">
    <source>
        <dbReference type="ARBA" id="ARBA00022833"/>
    </source>
</evidence>
<keyword evidence="8 15" id="KW-0732">Signal</keyword>
<evidence type="ECO:0000256" key="5">
    <source>
        <dbReference type="ARBA" id="ARBA00022679"/>
    </source>
</evidence>
<evidence type="ECO:0000256" key="2">
    <source>
        <dbReference type="ARBA" id="ARBA00004167"/>
    </source>
</evidence>
<dbReference type="Proteomes" id="UP001202328">
    <property type="component" value="Unassembled WGS sequence"/>
</dbReference>
<dbReference type="GO" id="GO:0061630">
    <property type="term" value="F:ubiquitin protein ligase activity"/>
    <property type="evidence" value="ECO:0007669"/>
    <property type="project" value="UniProtKB-EC"/>
</dbReference>
<keyword evidence="13" id="KW-0472">Membrane</keyword>
<accession>A0AAD4SMX6</accession>
<reference evidence="17" key="1">
    <citation type="submission" date="2022-04" db="EMBL/GenBank/DDBJ databases">
        <title>A functionally conserved STORR gene fusion in Papaver species that diverged 16.8 million years ago.</title>
        <authorList>
            <person name="Catania T."/>
        </authorList>
    </citation>
    <scope>NUCLEOTIDE SEQUENCE</scope>
    <source>
        <strain evidence="17">S-188037</strain>
    </source>
</reference>
<keyword evidence="18" id="KW-1185">Reference proteome</keyword>
<comment type="similarity">
    <text evidence="14">Belongs to the RING-type zinc finger family. ATL subfamily.</text>
</comment>
<keyword evidence="6" id="KW-0812">Transmembrane</keyword>
<evidence type="ECO:0000256" key="15">
    <source>
        <dbReference type="SAM" id="SignalP"/>
    </source>
</evidence>
<dbReference type="PANTHER" id="PTHR46279:SF9">
    <property type="entry name" value="OS01G0116300 PROTEIN"/>
    <property type="match status" value="1"/>
</dbReference>
<evidence type="ECO:0000256" key="6">
    <source>
        <dbReference type="ARBA" id="ARBA00022692"/>
    </source>
</evidence>
<dbReference type="GO" id="GO:0016020">
    <property type="term" value="C:membrane"/>
    <property type="evidence" value="ECO:0007669"/>
    <property type="project" value="UniProtKB-SubCell"/>
</dbReference>
<dbReference type="InterPro" id="IPR025287">
    <property type="entry name" value="WAK_GUB"/>
</dbReference>
<gene>
    <name evidence="17" type="ORF">MKW98_022357</name>
</gene>
<feature type="chain" id="PRO_5042183860" description="RING-type E3 ubiquitin transferase" evidence="15">
    <location>
        <begin position="24"/>
        <end position="243"/>
    </location>
</feature>
<evidence type="ECO:0000313" key="17">
    <source>
        <dbReference type="EMBL" id="KAI3915399.1"/>
    </source>
</evidence>
<evidence type="ECO:0000256" key="14">
    <source>
        <dbReference type="ARBA" id="ARBA00024209"/>
    </source>
</evidence>
<dbReference type="EC" id="2.3.2.27" evidence="4"/>
<keyword evidence="12" id="KW-1133">Transmembrane helix</keyword>
<comment type="subcellular location">
    <subcellularLocation>
        <location evidence="2">Membrane</location>
        <topology evidence="2">Single-pass membrane protein</topology>
    </subcellularLocation>
</comment>
<sequence>MSLLKFILSYFFIFLLLLKMITSQETCSTSQCSANEPKIDVPFGVKDRQGDKCAYQGFTITCNSLGKTVLKLPNAGDFFVETVSYGTKEIKLSDPLNCLPYRYLQSSASLTNLSPFMGFSYHSYAFYECPQFIINDPVLYTVLSQYAFTVSCYSLSNGALLITTPASSTDSFQMNTNQGFIDYGCRLKDSVSIPIPARAAVDIYSYNVVKDYLYLTWTEPRNHDDPKAFKENKNTTVHINHWF</sequence>
<evidence type="ECO:0000256" key="12">
    <source>
        <dbReference type="ARBA" id="ARBA00022989"/>
    </source>
</evidence>
<organism evidence="17 18">
    <name type="scientific">Papaver atlanticum</name>
    <dbReference type="NCBI Taxonomy" id="357466"/>
    <lineage>
        <taxon>Eukaryota</taxon>
        <taxon>Viridiplantae</taxon>
        <taxon>Streptophyta</taxon>
        <taxon>Embryophyta</taxon>
        <taxon>Tracheophyta</taxon>
        <taxon>Spermatophyta</taxon>
        <taxon>Magnoliopsida</taxon>
        <taxon>Ranunculales</taxon>
        <taxon>Papaveraceae</taxon>
        <taxon>Papaveroideae</taxon>
        <taxon>Papaver</taxon>
    </lineage>
</organism>
<evidence type="ECO:0000256" key="7">
    <source>
        <dbReference type="ARBA" id="ARBA00022723"/>
    </source>
</evidence>
<evidence type="ECO:0000256" key="9">
    <source>
        <dbReference type="ARBA" id="ARBA00022771"/>
    </source>
</evidence>
<keyword evidence="10" id="KW-0833">Ubl conjugation pathway</keyword>
<evidence type="ECO:0000256" key="3">
    <source>
        <dbReference type="ARBA" id="ARBA00004906"/>
    </source>
</evidence>
<evidence type="ECO:0000256" key="10">
    <source>
        <dbReference type="ARBA" id="ARBA00022786"/>
    </source>
</evidence>
<dbReference type="InterPro" id="IPR046948">
    <property type="entry name" value="ATL20-22-like"/>
</dbReference>
<name>A0AAD4SMX6_9MAGN</name>
<dbReference type="PANTHER" id="PTHR46279">
    <property type="entry name" value="RING/U-BOX SUPERFAMILY PROTEIN"/>
    <property type="match status" value="1"/>
</dbReference>